<feature type="transmembrane region" description="Helical" evidence="6">
    <location>
        <begin position="297"/>
        <end position="317"/>
    </location>
</feature>
<dbReference type="EMBL" id="SHKP01000004">
    <property type="protein sequence ID" value="RZU02459.1"/>
    <property type="molecule type" value="Genomic_DNA"/>
</dbReference>
<feature type="transmembrane region" description="Helical" evidence="6">
    <location>
        <begin position="835"/>
        <end position="857"/>
    </location>
</feature>
<sequence>MHWRVKVAAMAVIPTPAALPASHPALRPPSVFTLAWRQLLRDLRAGELRLLVVAVTLAVAALSAVGFFADRLNAGLARDASALLGGDAIVASDQPAPPAVAAAASAAGLALARNVSFPSMARADEAQGGAARLVAVKAVSPGYPLRGSLRITDAPGATPRQTREIPAAGTVWVDAAVLDSLNLRIGDPLLLGDAALRIAAIIGEEPDRGTGFMSFAPRVMLAEGDLAATALVQPASRVIYRSAVAARTGDARAKTAVREFVKTVKAKIDSEGWRGVRVESLESGRPEMTQTLARAQAFLNLVALLSALLAAVAVAIASREYAQRRLDDCAMLRVLGQSQRRIAWAYALEFIAVGLLASVLGVLLGLAVHGVFVALLVGLVSASLPAPSLWPALFGIGVGLTLLVGFGLPPVLQLARVPPLRVIRRDLGEMKATSLLVLALGAVGFCALLLAVASDPKLGAITVGGFAAAIGVFALVAWIAVSLLRRLVPGSRAPRWLVLATRQVAARPGYAVLQVSALSVGLLALMLLVLLRTDLVDSWRAATPPDAPNRFVINIQPEQSEAFQRQLRAGGVERYDWYPMIRGRLVAINDKPVRPEDFAADRAQRLVEREFNLSHAAQPPTHNPITAGKWVAEDPEALSVEEGLAAQLGLKLGDALTFDIAGIQKSGRIANLRKVDWGSMRVNFFVMFQRDQMPELPATTIAAFRAPEGVAAVAFDSALSKAYPNITNVDVSASITQVQRVLDQVVRAVEFLFGFTLATGLVVLFAAVTATREQRAREYAVMRAMGAGSALLARVQRAELVGVGLLAGVLAALAAAAVGWALARYVFEFSWTASPWVVLAGGAAGALLALAAGWWGLREVLRRPVMETLRRAPE</sequence>
<feature type="transmembrane region" description="Helical" evidence="6">
    <location>
        <begin position="389"/>
        <end position="412"/>
    </location>
</feature>
<organism evidence="8 9">
    <name type="scientific">Rivibacter subsaxonicus</name>
    <dbReference type="NCBI Taxonomy" id="457575"/>
    <lineage>
        <taxon>Bacteria</taxon>
        <taxon>Pseudomonadati</taxon>
        <taxon>Pseudomonadota</taxon>
        <taxon>Betaproteobacteria</taxon>
        <taxon>Burkholderiales</taxon>
        <taxon>Rivibacter</taxon>
    </lineage>
</organism>
<name>A0A4Q7W1Q0_9BURK</name>
<feature type="transmembrane region" description="Helical" evidence="6">
    <location>
        <begin position="509"/>
        <end position="531"/>
    </location>
</feature>
<keyword evidence="3 6" id="KW-0812">Transmembrane</keyword>
<feature type="transmembrane region" description="Helical" evidence="6">
    <location>
        <begin position="751"/>
        <end position="770"/>
    </location>
</feature>
<evidence type="ECO:0000256" key="4">
    <source>
        <dbReference type="ARBA" id="ARBA00022989"/>
    </source>
</evidence>
<evidence type="ECO:0000256" key="5">
    <source>
        <dbReference type="ARBA" id="ARBA00023136"/>
    </source>
</evidence>
<keyword evidence="4 6" id="KW-1133">Transmembrane helix</keyword>
<feature type="transmembrane region" description="Helical" evidence="6">
    <location>
        <begin position="800"/>
        <end position="823"/>
    </location>
</feature>
<evidence type="ECO:0000256" key="3">
    <source>
        <dbReference type="ARBA" id="ARBA00022692"/>
    </source>
</evidence>
<keyword evidence="5 6" id="KW-0472">Membrane</keyword>
<proteinExistence type="predicted"/>
<feature type="transmembrane region" description="Helical" evidence="6">
    <location>
        <begin position="48"/>
        <end position="69"/>
    </location>
</feature>
<dbReference type="InterPro" id="IPR003838">
    <property type="entry name" value="ABC3_permease_C"/>
</dbReference>
<dbReference type="InterPro" id="IPR038766">
    <property type="entry name" value="Membrane_comp_ABC_pdt"/>
</dbReference>
<dbReference type="GO" id="GO:0005886">
    <property type="term" value="C:plasma membrane"/>
    <property type="evidence" value="ECO:0007669"/>
    <property type="project" value="UniProtKB-SubCell"/>
</dbReference>
<gene>
    <name evidence="8" type="ORF">EV670_0483</name>
</gene>
<dbReference type="Proteomes" id="UP000293671">
    <property type="component" value="Unassembled WGS sequence"/>
</dbReference>
<evidence type="ECO:0000256" key="1">
    <source>
        <dbReference type="ARBA" id="ARBA00004651"/>
    </source>
</evidence>
<evidence type="ECO:0000313" key="9">
    <source>
        <dbReference type="Proteomes" id="UP000293671"/>
    </source>
</evidence>
<dbReference type="PANTHER" id="PTHR30287:SF1">
    <property type="entry name" value="INNER MEMBRANE PROTEIN"/>
    <property type="match status" value="1"/>
</dbReference>
<evidence type="ECO:0000256" key="2">
    <source>
        <dbReference type="ARBA" id="ARBA00022475"/>
    </source>
</evidence>
<comment type="subcellular location">
    <subcellularLocation>
        <location evidence="1">Cell membrane</location>
        <topology evidence="1">Multi-pass membrane protein</topology>
    </subcellularLocation>
</comment>
<feature type="transmembrane region" description="Helical" evidence="6">
    <location>
        <begin position="433"/>
        <end position="453"/>
    </location>
</feature>
<dbReference type="AlphaFoldDB" id="A0A4Q7W1Q0"/>
<keyword evidence="2" id="KW-1003">Cell membrane</keyword>
<feature type="transmembrane region" description="Helical" evidence="6">
    <location>
        <begin position="465"/>
        <end position="488"/>
    </location>
</feature>
<protein>
    <submittedName>
        <fullName evidence="8">Putative ABC transport system permease protein</fullName>
    </submittedName>
</protein>
<evidence type="ECO:0000256" key="6">
    <source>
        <dbReference type="SAM" id="Phobius"/>
    </source>
</evidence>
<dbReference type="PANTHER" id="PTHR30287">
    <property type="entry name" value="MEMBRANE COMPONENT OF PREDICTED ABC SUPERFAMILY METABOLITE UPTAKE TRANSPORTER"/>
    <property type="match status" value="1"/>
</dbReference>
<dbReference type="Pfam" id="PF02687">
    <property type="entry name" value="FtsX"/>
    <property type="match status" value="2"/>
</dbReference>
<comment type="caution">
    <text evidence="8">The sequence shown here is derived from an EMBL/GenBank/DDBJ whole genome shotgun (WGS) entry which is preliminary data.</text>
</comment>
<feature type="domain" description="ABC3 transporter permease C-terminal" evidence="7">
    <location>
        <begin position="301"/>
        <end position="419"/>
    </location>
</feature>
<keyword evidence="9" id="KW-1185">Reference proteome</keyword>
<evidence type="ECO:0000259" key="7">
    <source>
        <dbReference type="Pfam" id="PF02687"/>
    </source>
</evidence>
<accession>A0A4Q7W1Q0</accession>
<feature type="transmembrane region" description="Helical" evidence="6">
    <location>
        <begin position="350"/>
        <end position="377"/>
    </location>
</feature>
<reference evidence="8 9" key="1">
    <citation type="submission" date="2019-02" db="EMBL/GenBank/DDBJ databases">
        <title>Genomic Encyclopedia of Type Strains, Phase IV (KMG-IV): sequencing the most valuable type-strain genomes for metagenomic binning, comparative biology and taxonomic classification.</title>
        <authorList>
            <person name="Goeker M."/>
        </authorList>
    </citation>
    <scope>NUCLEOTIDE SEQUENCE [LARGE SCALE GENOMIC DNA]</scope>
    <source>
        <strain evidence="8 9">DSM 19570</strain>
    </source>
</reference>
<feature type="domain" description="ABC3 transporter permease C-terminal" evidence="7">
    <location>
        <begin position="751"/>
        <end position="864"/>
    </location>
</feature>
<evidence type="ECO:0000313" key="8">
    <source>
        <dbReference type="EMBL" id="RZU02459.1"/>
    </source>
</evidence>